<accession>A0A8S1N9A2</accession>
<dbReference type="GO" id="GO:0004843">
    <property type="term" value="F:cysteine-type deubiquitinase activity"/>
    <property type="evidence" value="ECO:0007669"/>
    <property type="project" value="InterPro"/>
</dbReference>
<dbReference type="PANTHER" id="PTHR24006:SF827">
    <property type="entry name" value="UBIQUITIN CARBOXYL-TERMINAL HYDROLASE 34"/>
    <property type="match status" value="1"/>
</dbReference>
<dbReference type="PROSITE" id="PS50235">
    <property type="entry name" value="USP_3"/>
    <property type="match status" value="1"/>
</dbReference>
<evidence type="ECO:0000313" key="4">
    <source>
        <dbReference type="Proteomes" id="UP000688137"/>
    </source>
</evidence>
<dbReference type="OMA" id="CKDETHL"/>
<dbReference type="PROSITE" id="PS00973">
    <property type="entry name" value="USP_2"/>
    <property type="match status" value="1"/>
</dbReference>
<dbReference type="PROSITE" id="PS00972">
    <property type="entry name" value="USP_1"/>
    <property type="match status" value="2"/>
</dbReference>
<dbReference type="InterPro" id="IPR050164">
    <property type="entry name" value="Peptidase_C19"/>
</dbReference>
<dbReference type="InterPro" id="IPR018200">
    <property type="entry name" value="USP_CS"/>
</dbReference>
<sequence>MNQQYLQGDVEDYGFKQQQPKKYIQVSTYSDIYYDVQKIKKFENGVEIIELNDALHQGKVSQLHTFYTMKWMEYLSELEIELKAILLDRALIVPDLNQYVNKRLQPMIEVTLDKVLNETSKLKIQCYINEILLLVQKVSLKIWKEYPQISLALLKRLHSTQSNSLYVSKIRELSVYIDTLNDFYGERLHHGVSYEAEGYNNVQYTEPYNSKSFYPLKGEILDSFRLNYDVLTFSPFQRIQVHYFYKNGGFALLDDAIRNFNLNYLDIFPIFQYLYCLLDRQIYLNYFHHLEFQNLTSKLTEEEIKNSNRDTIKKLTDGIENMFDQFYNSSQKKELIAMAEMSVYLQCFRCTALEKRIYGLQQFCDKINTAQSNEFMGQQYYVQDEWYKNDNVLKYIVDNQVFQELFGEKAHFELIKRSFPIIQFLYLHHKLSKDEILCILRLGKGKHETWDNMISKLLTDLAEILSLEDVETLIQNIQQNQIDQNGLNFIKSLGRNKYLRQDLDNNYNKGIGNDDDKFVIQNERMSGQRKYQQIDTDYKVIEQNNNEIIEYCNNEKAIKLKSQIVEFLLNIVHEQPTTEIGQSALIIAINLICHQFKSLRQQYLLLGFSNLIAKEQPLPVCNYITVLQKIISSSYPLDKFTNSKDVLKWIQDKYDIKLNFLRVMGREKLKLLKRDSKDYYLQTIEQFVKFYQFLHQDSKITRDQLMILWKLLVENAKCVEERDLFFNWVGDVNKKFLDQEAIELLFISTIKCSSLSQSMLQCLTNLILYFNVQYKVMKLQYDQYTILDADIIGLQVLWKIFKQQEKLGSQLQEFFIRLLRFKQQQSILNKLKQQYLVQLFNQIDNPNSLSFIIKLLEEFEGYKLVEQGEKVFVTIDNKCMDAMPPKRQDIQLLSGLTVQQAKQIIGQKLNPSLKPDEFDIFCRGTLFYDNKTLKDYKVNQKLTFVISKREIITDEINAYNSTTNQIQNEYVPSDADDKVQEIMQIVQMQDKDFIISVLKEKNWQVENAICDILDRGDQLLLEYQQKNHQVKKQKPIMKQQIDEISFASLISNNYIDQLFILLNQENQEQNTKIWSILQIIPRNKEVYELIEQSQTDWCNLLLVDNKYKLQYHLQILKEQLQCDFIEDQDEYEKRKTLRENFLHYGGLKLLLFQLDNPIEILIIILDIFQIYFSAYSMSRLMMNQIEFLQLLKLKQAIQQKDEDPKICSLLSIQLQKQDKPNIQGYDEAYLLQKVFYNCELDVEWDVLLDALIQRIGVEQIYTNILCILYMRPQLLKFELPINRLVQLLNNPNEEQRKMTAYFILTLQDIGKKNDVNLSNDILKALIKAETQYDELYLVIAGLICQVNDLTLFDTHQLAQQIISLISNREIIEQRFIENEDKLLQGNLLLLTSLLQVDKNIKVNIEFTKYLYQCLFEMQNDYYKYPVYKRKLTRKRVFQLLLELCKDETHLQVMLPLIQSHHQLKFDINEVDMDLGVKGSHGFVGLRNLGATCYINSLLQQFYMNLPLRKGILNGQIMITEMKAPLIFDNISAIDSTTLQRKLTDHTLHQLQLVFIQLQESVKQYINPHQLIKTLKGFDGEVINVLIQQDYNPIEILIIILDIFQIYFSAYSMSRLMMNQIEFLQLLKLKQAIQQKDEDPKICSLLSIQLQKQDKPNIQGYDEAYLLQKVFYNCELDVEWDVLLDALIQRIGVEQIYTNILCILYMRPQLLKFELPINRLVQLLNNPNEEQRKMTAYFILTLQDIGKKNDVNLSNDILKALIKAETQYDELYLVIAGLICQVNDLTLFDTHQLAQQIISLISNREIIEQRFIENEDKLLQGNLLLLTSLLQVDKNIKVNIEFTKYLYQCLFEMQNDYYKYPVYKRKLTRKRVFQLLLELCKDETHLQVMLPLIQSHHQLKFDINEVDMDLGVKGSHGFVGLRNLGATCYINSLLQQFYMNLPLRKGILNGQIMITEMKAPLIFDNISAIDSTTLQRKLTDHTLHQLQLVFIQLQESVKQYINPHQLIKTLKGFDGEVINVLIQQDCNEFFNLITDKLEQDQKFTNQSNLIPQILGGTLINEIKSLEPDYDFRRENEEPFLTVSVDIKHKKCLEEALDLFVKGDVLDGENKYLCEEVQRKIDVQKRQYFKKLPNTFIFHLKRFEFDYNTMLRIKINDYFEFPQEINMFKWTRDHIVENMEIQDQSDYMYILKGVLVHVGGAEGGHYYSFIRDVDKWYEFNDKVICPFKIENLKTECFGGGNNNLSEWGISNSKNAYILFYEKVKHNIPEQLYMRGTNEELLIQQVISENTDYLKNQLFCAQDYLKFIQTFVQTLQIKNQFKVTQLLSKESNLYELDTLPSLRMIKLLTFFTYEVLLRNKDQQMFQYNIQILSDMYKQEPAANFWFLDLLRNQKQLIIDLLIESSYSDVRNAFAQLIIQSITIIIEYEQQYLFEDSCIGRFLQFYIKSLLGIVKNTLRRGTEYFQVIKYILVTNQLLVKYFYQQEYFKQVYQLLQEQVSEVQIGTSLKLQQLQTNNTDQPLMIISDIIAKVIMSCRTQSMIDLNEDAPTYLFKGQKELNIDEFWLKRLLESDDFKKYILAMIQFQPNLIDMIKHICWKNHSTSYHIMTLLVSSFLEYLIDWQLLEPLSQTIENLFKMDDGLVEIRLQGLLCEPFKTLSCVKGSSIMNAIIYQYDKDKNYCFCMIAILANLATQVNYVGEYFKKNKEQFEILLLKARDYKNIMYGLYFPVMKIQKSIQQLSAIFEETEKPTIQVFNPISNQMAQEEPEPEDSNIQVINLIEQNKSNYTQTKEDSMDNNNSSDRENPTDELSE</sequence>
<dbReference type="Pfam" id="PF00443">
    <property type="entry name" value="UCH"/>
    <property type="match status" value="2"/>
</dbReference>
<feature type="domain" description="USP" evidence="2">
    <location>
        <begin position="1918"/>
        <end position="2261"/>
    </location>
</feature>
<dbReference type="GO" id="GO:0005634">
    <property type="term" value="C:nucleus"/>
    <property type="evidence" value="ECO:0007669"/>
    <property type="project" value="TreeGrafter"/>
</dbReference>
<dbReference type="InterPro" id="IPR028889">
    <property type="entry name" value="USP"/>
</dbReference>
<dbReference type="InterPro" id="IPR001394">
    <property type="entry name" value="Peptidase_C19_UCH"/>
</dbReference>
<dbReference type="GO" id="GO:0005829">
    <property type="term" value="C:cytosol"/>
    <property type="evidence" value="ECO:0007669"/>
    <property type="project" value="TreeGrafter"/>
</dbReference>
<evidence type="ECO:0000313" key="3">
    <source>
        <dbReference type="EMBL" id="CAD8087809.1"/>
    </source>
</evidence>
<dbReference type="Proteomes" id="UP000688137">
    <property type="component" value="Unassembled WGS sequence"/>
</dbReference>
<name>A0A8S1N9A2_PARPR</name>
<dbReference type="FunFam" id="3.90.70.10:FF:000420">
    <property type="entry name" value="Uncharacterized protein"/>
    <property type="match status" value="1"/>
</dbReference>
<dbReference type="EMBL" id="CAJJDM010000082">
    <property type="protein sequence ID" value="CAD8087809.1"/>
    <property type="molecule type" value="Genomic_DNA"/>
</dbReference>
<organism evidence="3 4">
    <name type="scientific">Paramecium primaurelia</name>
    <dbReference type="NCBI Taxonomy" id="5886"/>
    <lineage>
        <taxon>Eukaryota</taxon>
        <taxon>Sar</taxon>
        <taxon>Alveolata</taxon>
        <taxon>Ciliophora</taxon>
        <taxon>Intramacronucleata</taxon>
        <taxon>Oligohymenophorea</taxon>
        <taxon>Peniculida</taxon>
        <taxon>Parameciidae</taxon>
        <taxon>Paramecium</taxon>
    </lineage>
</organism>
<comment type="caution">
    <text evidence="3">The sequence shown here is derived from an EMBL/GenBank/DDBJ whole genome shotgun (WGS) entry which is preliminary data.</text>
</comment>
<evidence type="ECO:0000259" key="2">
    <source>
        <dbReference type="PROSITE" id="PS50235"/>
    </source>
</evidence>
<feature type="region of interest" description="Disordered" evidence="1">
    <location>
        <begin position="2781"/>
        <end position="2808"/>
    </location>
</feature>
<proteinExistence type="predicted"/>
<protein>
    <recommendedName>
        <fullName evidence="2">USP domain-containing protein</fullName>
    </recommendedName>
</protein>
<keyword evidence="4" id="KW-1185">Reference proteome</keyword>
<gene>
    <name evidence="3" type="ORF">PPRIM_AZ9-3.1.T0790152</name>
</gene>
<dbReference type="PANTHER" id="PTHR24006">
    <property type="entry name" value="UBIQUITIN CARBOXYL-TERMINAL HYDROLASE"/>
    <property type="match status" value="1"/>
</dbReference>
<evidence type="ECO:0000256" key="1">
    <source>
        <dbReference type="SAM" id="MobiDB-lite"/>
    </source>
</evidence>
<reference evidence="3" key="1">
    <citation type="submission" date="2021-01" db="EMBL/GenBank/DDBJ databases">
        <authorList>
            <consortium name="Genoscope - CEA"/>
            <person name="William W."/>
        </authorList>
    </citation>
    <scope>NUCLEOTIDE SEQUENCE</scope>
</reference>
<dbReference type="GO" id="GO:0016579">
    <property type="term" value="P:protein deubiquitination"/>
    <property type="evidence" value="ECO:0007669"/>
    <property type="project" value="InterPro"/>
</dbReference>